<sequence>MTYDFIVTLANNHNNNHTFTLQKGQTCMTVSYIYTS</sequence>
<reference evidence="2" key="1">
    <citation type="submission" date="2016-11" db="EMBL/GenBank/DDBJ databases">
        <authorList>
            <person name="Varghese N."/>
            <person name="Submissions S."/>
        </authorList>
    </citation>
    <scope>NUCLEOTIDE SEQUENCE [LARGE SCALE GENOMIC DNA]</scope>
    <source>
        <strain evidence="2">DSM 18829</strain>
    </source>
</reference>
<dbReference type="AlphaFoldDB" id="A0A1M6F962"/>
<proteinExistence type="predicted"/>
<evidence type="ECO:0000313" key="1">
    <source>
        <dbReference type="EMBL" id="SHI94196.1"/>
    </source>
</evidence>
<organism evidence="1 2">
    <name type="scientific">Flavobacterium terrae</name>
    <dbReference type="NCBI Taxonomy" id="415425"/>
    <lineage>
        <taxon>Bacteria</taxon>
        <taxon>Pseudomonadati</taxon>
        <taxon>Bacteroidota</taxon>
        <taxon>Flavobacteriia</taxon>
        <taxon>Flavobacteriales</taxon>
        <taxon>Flavobacteriaceae</taxon>
        <taxon>Flavobacterium</taxon>
    </lineage>
</organism>
<keyword evidence="2" id="KW-1185">Reference proteome</keyword>
<dbReference type="STRING" id="415425.SAMN05444363_2198"/>
<dbReference type="Proteomes" id="UP000184488">
    <property type="component" value="Unassembled WGS sequence"/>
</dbReference>
<gene>
    <name evidence="1" type="ORF">SAMN05444363_2198</name>
</gene>
<protein>
    <submittedName>
        <fullName evidence="1">Uncharacterized protein</fullName>
    </submittedName>
</protein>
<accession>A0A1M6F962</accession>
<dbReference type="EMBL" id="FQZI01000003">
    <property type="protein sequence ID" value="SHI94196.1"/>
    <property type="molecule type" value="Genomic_DNA"/>
</dbReference>
<evidence type="ECO:0000313" key="2">
    <source>
        <dbReference type="Proteomes" id="UP000184488"/>
    </source>
</evidence>
<name>A0A1M6F962_9FLAO</name>